<evidence type="ECO:0000313" key="2">
    <source>
        <dbReference type="Proteomes" id="UP001597545"/>
    </source>
</evidence>
<sequence>MEIKFQSIDDLIANTPNTFKNRKADDKDLDKMAQWVAILAGFLQIKGIDETEFDFLERALGNILPAEIRMLYANIGKNIDELAKETLKFQKFRLLTIENFWIEKGVVVKDYYTDECWFKTDVLIYATAKNTKNPVYGIDLKNGWSLSYEKYWFYQKDDMPLFQKLTTLFANIIIVNKGNVIKTKIKGITGIKRDDKVEKEFGDLLLRLPDFKFYEHTIFYNRTLDMVGWFRAGNAPDFLLGSDSKNNLNSLIAKFGFQSAKFLKNADKLE</sequence>
<dbReference type="EMBL" id="JBHULR010000015">
    <property type="protein sequence ID" value="MFD2549446.1"/>
    <property type="molecule type" value="Genomic_DNA"/>
</dbReference>
<keyword evidence="2" id="KW-1185">Reference proteome</keyword>
<comment type="caution">
    <text evidence="1">The sequence shown here is derived from an EMBL/GenBank/DDBJ whole genome shotgun (WGS) entry which is preliminary data.</text>
</comment>
<proteinExistence type="predicted"/>
<dbReference type="Proteomes" id="UP001597545">
    <property type="component" value="Unassembled WGS sequence"/>
</dbReference>
<name>A0ABW5KKI2_9SPHI</name>
<accession>A0ABW5KKI2</accession>
<reference evidence="2" key="1">
    <citation type="journal article" date="2019" name="Int. J. Syst. Evol. Microbiol.">
        <title>The Global Catalogue of Microorganisms (GCM) 10K type strain sequencing project: providing services to taxonomists for standard genome sequencing and annotation.</title>
        <authorList>
            <consortium name="The Broad Institute Genomics Platform"/>
            <consortium name="The Broad Institute Genome Sequencing Center for Infectious Disease"/>
            <person name="Wu L."/>
            <person name="Ma J."/>
        </authorList>
    </citation>
    <scope>NUCLEOTIDE SEQUENCE [LARGE SCALE GENOMIC DNA]</scope>
    <source>
        <strain evidence="2">KCTC 42662</strain>
    </source>
</reference>
<protein>
    <submittedName>
        <fullName evidence="1">Uncharacterized protein</fullName>
    </submittedName>
</protein>
<evidence type="ECO:0000313" key="1">
    <source>
        <dbReference type="EMBL" id="MFD2549446.1"/>
    </source>
</evidence>
<organism evidence="1 2">
    <name type="scientific">Sphingobacterium suaedae</name>
    <dbReference type="NCBI Taxonomy" id="1686402"/>
    <lineage>
        <taxon>Bacteria</taxon>
        <taxon>Pseudomonadati</taxon>
        <taxon>Bacteroidota</taxon>
        <taxon>Sphingobacteriia</taxon>
        <taxon>Sphingobacteriales</taxon>
        <taxon>Sphingobacteriaceae</taxon>
        <taxon>Sphingobacterium</taxon>
    </lineage>
</organism>
<dbReference type="RefSeq" id="WP_380905763.1">
    <property type="nucleotide sequence ID" value="NZ_JBHUEG010000012.1"/>
</dbReference>
<gene>
    <name evidence="1" type="ORF">ACFSR5_17490</name>
</gene>